<proteinExistence type="predicted"/>
<dbReference type="AlphaFoldDB" id="A0A084EZ05"/>
<dbReference type="InterPro" id="IPR027417">
    <property type="entry name" value="P-loop_NTPase"/>
</dbReference>
<evidence type="ECO:0000313" key="2">
    <source>
        <dbReference type="Proteomes" id="UP000028537"/>
    </source>
</evidence>
<dbReference type="Proteomes" id="UP000028537">
    <property type="component" value="Unassembled WGS sequence"/>
</dbReference>
<protein>
    <submittedName>
        <fullName evidence="1">Putative DNA helicase</fullName>
    </submittedName>
</protein>
<reference evidence="1 2" key="1">
    <citation type="submission" date="2014-02" db="EMBL/GenBank/DDBJ databases">
        <title>Genome sequence of Ureaplasma diversum strain 246.</title>
        <authorList>
            <person name="Sirand-Pugnet P."/>
            <person name="Breton M."/>
            <person name="Dordet-Frisoni E."/>
            <person name="Baranowski E."/>
            <person name="Barre A."/>
            <person name="Couture C."/>
            <person name="Dupuy V."/>
            <person name="Gaurivaud P."/>
            <person name="Jacob D."/>
            <person name="Lemaitre C."/>
            <person name="Manso-Silvan L."/>
            <person name="Nikolski M."/>
            <person name="Nouvel L.-X."/>
            <person name="Poumarat F."/>
            <person name="Tardy F."/>
            <person name="Thebault P."/>
            <person name="Theil S."/>
            <person name="Citti C."/>
            <person name="Thiaucourt F."/>
            <person name="Blanchard A."/>
        </authorList>
    </citation>
    <scope>NUCLEOTIDE SEQUENCE [LARGE SCALE GENOMIC DNA]</scope>
    <source>
        <strain evidence="1 2">NCTC 246</strain>
    </source>
</reference>
<dbReference type="SUPFAM" id="SSF52540">
    <property type="entry name" value="P-loop containing nucleoside triphosphate hydrolases"/>
    <property type="match status" value="1"/>
</dbReference>
<keyword evidence="1" id="KW-0347">Helicase</keyword>
<keyword evidence="1" id="KW-0067">ATP-binding</keyword>
<keyword evidence="1" id="KW-0547">Nucleotide-binding</keyword>
<dbReference type="RefSeq" id="WP_038102773.1">
    <property type="nucleotide sequence ID" value="NZ_JFDP01000051.1"/>
</dbReference>
<comment type="caution">
    <text evidence="1">The sequence shown here is derived from an EMBL/GenBank/DDBJ whole genome shotgun (WGS) entry which is preliminary data.</text>
</comment>
<organism evidence="1 2">
    <name type="scientific">Ureaplasma diversum NCTC 246</name>
    <dbReference type="NCBI Taxonomy" id="1188241"/>
    <lineage>
        <taxon>Bacteria</taxon>
        <taxon>Bacillati</taxon>
        <taxon>Mycoplasmatota</taxon>
        <taxon>Mycoplasmoidales</taxon>
        <taxon>Mycoplasmoidaceae</taxon>
        <taxon>Ureaplasma</taxon>
    </lineage>
</organism>
<dbReference type="GO" id="GO:0004386">
    <property type="term" value="F:helicase activity"/>
    <property type="evidence" value="ECO:0007669"/>
    <property type="project" value="UniProtKB-KW"/>
</dbReference>
<dbReference type="OrthoDB" id="61127at2"/>
<accession>A0A084EZ05</accession>
<name>A0A084EZ05_9BACT</name>
<gene>
    <name evidence="1" type="primary">dnaI</name>
    <name evidence="1" type="ORF">UDIV_4010</name>
</gene>
<dbReference type="eggNOG" id="COG1484">
    <property type="taxonomic scope" value="Bacteria"/>
</dbReference>
<keyword evidence="2" id="KW-1185">Reference proteome</keyword>
<sequence>MQNQHLYLKNSLNEVYETYKDEPIIKQLNITKQEFVDHYSKILFYLENYQTQNLDLIRDLNNNLEVVYTSNSNDNILNECYWLRWVEKVDNQLTFSEQYLNFNNLKDNQYKPSISQLLYFLSNQIKTNQLESMYLSGNTITGKSWITTSFINSFILKHKISVCYIEMDLLIKYSLNAINNSDLKIELEQAYEAMRNCNLLVLDNFGNERYYDFVHNENILKILRSRFKNNLPIFFISNIDLNQLTNHYLRKQKHSNSYEIQELILIINDLITINNKQNIYKLEGRWIWDLRKGIDKKL</sequence>
<dbReference type="EMBL" id="JFDP01000051">
    <property type="protein sequence ID" value="KEZ23197.1"/>
    <property type="molecule type" value="Genomic_DNA"/>
</dbReference>
<dbReference type="Gene3D" id="3.40.50.300">
    <property type="entry name" value="P-loop containing nucleotide triphosphate hydrolases"/>
    <property type="match status" value="1"/>
</dbReference>
<evidence type="ECO:0000313" key="1">
    <source>
        <dbReference type="EMBL" id="KEZ23197.1"/>
    </source>
</evidence>
<keyword evidence="1" id="KW-0378">Hydrolase</keyword>